<dbReference type="PANTHER" id="PTHR43135:SF3">
    <property type="entry name" value="ALPHA-D-RIBOSE 1-METHYLPHOSPHONATE 5-TRIPHOSPHATE DIPHOSPHATASE"/>
    <property type="match status" value="1"/>
</dbReference>
<dbReference type="AlphaFoldDB" id="A0A418NEE1"/>
<protein>
    <submittedName>
        <fullName evidence="2">Amidohydrolase family protein</fullName>
    </submittedName>
</protein>
<evidence type="ECO:0000313" key="3">
    <source>
        <dbReference type="Proteomes" id="UP000285092"/>
    </source>
</evidence>
<dbReference type="SUPFAM" id="SSF51338">
    <property type="entry name" value="Composite domain of metallo-dependent hydrolases"/>
    <property type="match status" value="1"/>
</dbReference>
<dbReference type="SUPFAM" id="SSF51556">
    <property type="entry name" value="Metallo-dependent hydrolases"/>
    <property type="match status" value="1"/>
</dbReference>
<proteinExistence type="predicted"/>
<organism evidence="2 3">
    <name type="scientific">Pelagerythrobacter aerophilus</name>
    <dbReference type="NCBI Taxonomy" id="2306995"/>
    <lineage>
        <taxon>Bacteria</taxon>
        <taxon>Pseudomonadati</taxon>
        <taxon>Pseudomonadota</taxon>
        <taxon>Alphaproteobacteria</taxon>
        <taxon>Sphingomonadales</taxon>
        <taxon>Erythrobacteraceae</taxon>
        <taxon>Pelagerythrobacter</taxon>
    </lineage>
</organism>
<dbReference type="GO" id="GO:0016810">
    <property type="term" value="F:hydrolase activity, acting on carbon-nitrogen (but not peptide) bonds"/>
    <property type="evidence" value="ECO:0007669"/>
    <property type="project" value="InterPro"/>
</dbReference>
<comment type="caution">
    <text evidence="2">The sequence shown here is derived from an EMBL/GenBank/DDBJ whole genome shotgun (WGS) entry which is preliminary data.</text>
</comment>
<reference evidence="2 3" key="1">
    <citation type="submission" date="2018-08" db="EMBL/GenBank/DDBJ databases">
        <title>Altererythrobacter sp.Ery1 and Ery12, the genome sequencing of novel strains in genus Alterythrobacter.</title>
        <authorList>
            <person name="Cheng H."/>
            <person name="Wu Y.-H."/>
            <person name="Fang C."/>
            <person name="Xu X.-W."/>
        </authorList>
    </citation>
    <scope>NUCLEOTIDE SEQUENCE [LARGE SCALE GENOMIC DNA]</scope>
    <source>
        <strain evidence="2 3">Ery1</strain>
    </source>
</reference>
<dbReference type="Pfam" id="PF01979">
    <property type="entry name" value="Amidohydro_1"/>
    <property type="match status" value="1"/>
</dbReference>
<name>A0A418NEE1_9SPHN</name>
<feature type="domain" description="Amidohydrolase-related" evidence="1">
    <location>
        <begin position="131"/>
        <end position="483"/>
    </location>
</feature>
<evidence type="ECO:0000313" key="2">
    <source>
        <dbReference type="EMBL" id="RIV75686.1"/>
    </source>
</evidence>
<sequence length="494" mass="52256">MESRLDILRGIELFYAYSNRLPSLRSVNGGVEMRLFKALTLTACAAISLAIPAAAQRNVEPGQPAHPAARTALPAIIHAGHLIVEPGKPVMANATLVTVDGKVRSIEEGFRSAAELGLPPDAQLIDLSSKWVLPGFMDLHVHVTGSGIAEHYPGLRLREEDAFFALNGYTNALATLMAGFTTIRDLGAPNAAIFSLRDAIDYGVVPGPHIIAAGEGISPTNGHGDSHGMKRAFLDAEPHDNVCDGADDCRRATRAAIKYGADVIKVHVTGGVLDPSDAGTEQQFTDEELTAIADAAHSMGRKVTTHAHGKGGIDAAVRAGYDSIEHGMWADEESLQLMKQRGTYLIPTVWPITWVGDTPEKVLRGPMKDINPASLNKLLKLGDQPKKLVRMAIEIGTPIALGTDSGIAPHGTNAQEMVEYVEAGMTPVEALKTATVNAADAAGLKDRGTLAPGMVADVIALDGDPTADINAVSSVSFVMRDGIVFKRDGAEVKE</sequence>
<dbReference type="Gene3D" id="3.20.20.140">
    <property type="entry name" value="Metal-dependent hydrolases"/>
    <property type="match status" value="1"/>
</dbReference>
<keyword evidence="2" id="KW-0378">Hydrolase</keyword>
<dbReference type="EMBL" id="QXFK01000019">
    <property type="protein sequence ID" value="RIV75686.1"/>
    <property type="molecule type" value="Genomic_DNA"/>
</dbReference>
<dbReference type="CDD" id="cd01299">
    <property type="entry name" value="Met_dep_hydrolase_A"/>
    <property type="match status" value="1"/>
</dbReference>
<dbReference type="Proteomes" id="UP000285092">
    <property type="component" value="Unassembled WGS sequence"/>
</dbReference>
<accession>A0A418NEE1</accession>
<dbReference type="InterPro" id="IPR011059">
    <property type="entry name" value="Metal-dep_hydrolase_composite"/>
</dbReference>
<dbReference type="InterPro" id="IPR051781">
    <property type="entry name" value="Metallo-dep_Hydrolase"/>
</dbReference>
<evidence type="ECO:0000259" key="1">
    <source>
        <dbReference type="Pfam" id="PF01979"/>
    </source>
</evidence>
<gene>
    <name evidence="2" type="ORF">D2V04_15500</name>
</gene>
<dbReference type="InterPro" id="IPR057744">
    <property type="entry name" value="OTAase-like"/>
</dbReference>
<keyword evidence="3" id="KW-1185">Reference proteome</keyword>
<dbReference type="OrthoDB" id="8098664at2"/>
<dbReference type="InterPro" id="IPR006680">
    <property type="entry name" value="Amidohydro-rel"/>
</dbReference>
<dbReference type="PANTHER" id="PTHR43135">
    <property type="entry name" value="ALPHA-D-RIBOSE 1-METHYLPHOSPHONATE 5-TRIPHOSPHATE DIPHOSPHATASE"/>
    <property type="match status" value="1"/>
</dbReference>
<dbReference type="Gene3D" id="2.30.40.10">
    <property type="entry name" value="Urease, subunit C, domain 1"/>
    <property type="match status" value="1"/>
</dbReference>
<dbReference type="InterPro" id="IPR032466">
    <property type="entry name" value="Metal_Hydrolase"/>
</dbReference>